<dbReference type="PANTHER" id="PTHR31301">
    <property type="entry name" value="LOB DOMAIN-CONTAINING PROTEIN 4-RELATED"/>
    <property type="match status" value="1"/>
</dbReference>
<dbReference type="PANTHER" id="PTHR31301:SF132">
    <property type="entry name" value="LOB DOMAIN-CONTAINING PROTEIN 27-LIKE"/>
    <property type="match status" value="1"/>
</dbReference>
<evidence type="ECO:0000313" key="3">
    <source>
        <dbReference type="EMBL" id="KZV21691.1"/>
    </source>
</evidence>
<sequence length="262" mass="29780">MALKIRNGQACAVCRYQRRRCTTECLLAPYFPADQPKMFQNAHKLFGVNNIKKILEHLSLDQKIIAAKTVKYVANMWNKYPVHGPLVEIRRLIYQIQVVAEELQAALAQLASYRQQHQLQDMSHDTHNTDSLHAAVTLFPVTLNVSYSNNFNSFSDNYSDAKVNDAANALWLQQMNSNNYNASLIAMQSELTSQPMSIQQDTTQDIDEIHKLFYGSDYRKSYIGSMRLCGMESSTGYSRQVIEQMDEKELKNAAGCFTFAGV</sequence>
<protein>
    <recommendedName>
        <fullName evidence="2">LOB domain-containing protein</fullName>
    </recommendedName>
</protein>
<evidence type="ECO:0000313" key="4">
    <source>
        <dbReference type="Proteomes" id="UP000250235"/>
    </source>
</evidence>
<accession>A0A2Z7AIT1</accession>
<evidence type="ECO:0000256" key="1">
    <source>
        <dbReference type="ARBA" id="ARBA00005474"/>
    </source>
</evidence>
<dbReference type="InterPro" id="IPR004883">
    <property type="entry name" value="LOB"/>
</dbReference>
<dbReference type="OrthoDB" id="1893065at2759"/>
<dbReference type="PROSITE" id="PS50891">
    <property type="entry name" value="LOB"/>
    <property type="match status" value="1"/>
</dbReference>
<proteinExistence type="inferred from homology"/>
<feature type="domain" description="LOB" evidence="2">
    <location>
        <begin position="9"/>
        <end position="110"/>
    </location>
</feature>
<organism evidence="3 4">
    <name type="scientific">Dorcoceras hygrometricum</name>
    <dbReference type="NCBI Taxonomy" id="472368"/>
    <lineage>
        <taxon>Eukaryota</taxon>
        <taxon>Viridiplantae</taxon>
        <taxon>Streptophyta</taxon>
        <taxon>Embryophyta</taxon>
        <taxon>Tracheophyta</taxon>
        <taxon>Spermatophyta</taxon>
        <taxon>Magnoliopsida</taxon>
        <taxon>eudicotyledons</taxon>
        <taxon>Gunneridae</taxon>
        <taxon>Pentapetalae</taxon>
        <taxon>asterids</taxon>
        <taxon>lamiids</taxon>
        <taxon>Lamiales</taxon>
        <taxon>Gesneriaceae</taxon>
        <taxon>Didymocarpoideae</taxon>
        <taxon>Trichosporeae</taxon>
        <taxon>Loxocarpinae</taxon>
        <taxon>Dorcoceras</taxon>
    </lineage>
</organism>
<comment type="similarity">
    <text evidence="1">Belongs to the LOB domain-containing protein family.</text>
</comment>
<dbReference type="Proteomes" id="UP000250235">
    <property type="component" value="Unassembled WGS sequence"/>
</dbReference>
<gene>
    <name evidence="3" type="ORF">F511_02849</name>
</gene>
<dbReference type="EMBL" id="KV014877">
    <property type="protein sequence ID" value="KZV21691.1"/>
    <property type="molecule type" value="Genomic_DNA"/>
</dbReference>
<dbReference type="Pfam" id="PF03195">
    <property type="entry name" value="LOB"/>
    <property type="match status" value="1"/>
</dbReference>
<reference evidence="3 4" key="1">
    <citation type="journal article" date="2015" name="Proc. Natl. Acad. Sci. U.S.A.">
        <title>The resurrection genome of Boea hygrometrica: A blueprint for survival of dehydration.</title>
        <authorList>
            <person name="Xiao L."/>
            <person name="Yang G."/>
            <person name="Zhang L."/>
            <person name="Yang X."/>
            <person name="Zhao S."/>
            <person name="Ji Z."/>
            <person name="Zhou Q."/>
            <person name="Hu M."/>
            <person name="Wang Y."/>
            <person name="Chen M."/>
            <person name="Xu Y."/>
            <person name="Jin H."/>
            <person name="Xiao X."/>
            <person name="Hu G."/>
            <person name="Bao F."/>
            <person name="Hu Y."/>
            <person name="Wan P."/>
            <person name="Li L."/>
            <person name="Deng X."/>
            <person name="Kuang T."/>
            <person name="Xiang C."/>
            <person name="Zhu J.K."/>
            <person name="Oliver M.J."/>
            <person name="He Y."/>
        </authorList>
    </citation>
    <scope>NUCLEOTIDE SEQUENCE [LARGE SCALE GENOMIC DNA]</scope>
    <source>
        <strain evidence="4">cv. XS01</strain>
    </source>
</reference>
<evidence type="ECO:0000259" key="2">
    <source>
        <dbReference type="PROSITE" id="PS50891"/>
    </source>
</evidence>
<name>A0A2Z7AIT1_9LAMI</name>
<dbReference type="AlphaFoldDB" id="A0A2Z7AIT1"/>
<keyword evidence="4" id="KW-1185">Reference proteome</keyword>